<evidence type="ECO:0000256" key="1">
    <source>
        <dbReference type="ARBA" id="ARBA00004141"/>
    </source>
</evidence>
<reference evidence="8" key="1">
    <citation type="submission" date="2022-06" db="EMBL/GenBank/DDBJ databases">
        <authorList>
            <consortium name="SYNGENTA / RWTH Aachen University"/>
        </authorList>
    </citation>
    <scope>NUCLEOTIDE SEQUENCE</scope>
</reference>
<keyword evidence="9" id="KW-1185">Reference proteome</keyword>
<dbReference type="PANTHER" id="PTHR45630">
    <property type="entry name" value="CATION-TRANSPORTING ATPASE-RELATED"/>
    <property type="match status" value="1"/>
</dbReference>
<evidence type="ECO:0000256" key="6">
    <source>
        <dbReference type="ARBA" id="ARBA00022842"/>
    </source>
</evidence>
<keyword evidence="5" id="KW-0067">ATP-binding</keyword>
<accession>A0AAV0BYQ6</accession>
<dbReference type="GO" id="GO:0019829">
    <property type="term" value="F:ATPase-coupled monoatomic cation transmembrane transporter activity"/>
    <property type="evidence" value="ECO:0007669"/>
    <property type="project" value="TreeGrafter"/>
</dbReference>
<name>A0AAV0BYQ6_PHAPC</name>
<comment type="caution">
    <text evidence="8">The sequence shown here is derived from an EMBL/GenBank/DDBJ whole genome shotgun (WGS) entry which is preliminary data.</text>
</comment>
<proteinExistence type="predicted"/>
<dbReference type="PANTHER" id="PTHR45630:SF8">
    <property type="entry name" value="CATION-TRANSPORTING ATPASE"/>
    <property type="match status" value="1"/>
</dbReference>
<keyword evidence="2" id="KW-0597">Phosphoprotein</keyword>
<evidence type="ECO:0000256" key="3">
    <source>
        <dbReference type="ARBA" id="ARBA00022723"/>
    </source>
</evidence>
<dbReference type="GO" id="GO:0046872">
    <property type="term" value="F:metal ion binding"/>
    <property type="evidence" value="ECO:0007669"/>
    <property type="project" value="UniProtKB-KW"/>
</dbReference>
<dbReference type="InterPro" id="IPR036412">
    <property type="entry name" value="HAD-like_sf"/>
</dbReference>
<keyword evidence="4" id="KW-0547">Nucleotide-binding</keyword>
<protein>
    <submittedName>
        <fullName evidence="8">Uncharacterized protein</fullName>
    </submittedName>
</protein>
<evidence type="ECO:0000256" key="5">
    <source>
        <dbReference type="ARBA" id="ARBA00022840"/>
    </source>
</evidence>
<dbReference type="GO" id="GO:0140358">
    <property type="term" value="F:P-type transmembrane transporter activity"/>
    <property type="evidence" value="ECO:0007669"/>
    <property type="project" value="InterPro"/>
</dbReference>
<evidence type="ECO:0000256" key="7">
    <source>
        <dbReference type="ARBA" id="ARBA00022967"/>
    </source>
</evidence>
<dbReference type="Gene3D" id="3.40.50.1000">
    <property type="entry name" value="HAD superfamily/HAD-like"/>
    <property type="match status" value="1"/>
</dbReference>
<keyword evidence="3" id="KW-0479">Metal-binding</keyword>
<comment type="subcellular location">
    <subcellularLocation>
        <location evidence="1">Membrane</location>
        <topology evidence="1">Multi-pass membrane protein</topology>
    </subcellularLocation>
</comment>
<dbReference type="SUPFAM" id="SSF56784">
    <property type="entry name" value="HAD-like"/>
    <property type="match status" value="1"/>
</dbReference>
<keyword evidence="7" id="KW-1278">Translocase</keyword>
<dbReference type="InterPro" id="IPR006544">
    <property type="entry name" value="P-type_TPase_V"/>
</dbReference>
<dbReference type="InterPro" id="IPR023214">
    <property type="entry name" value="HAD_sf"/>
</dbReference>
<dbReference type="EMBL" id="CALTRL010006371">
    <property type="protein sequence ID" value="CAH7690706.1"/>
    <property type="molecule type" value="Genomic_DNA"/>
</dbReference>
<organism evidence="8 9">
    <name type="scientific">Phakopsora pachyrhizi</name>
    <name type="common">Asian soybean rust disease fungus</name>
    <dbReference type="NCBI Taxonomy" id="170000"/>
    <lineage>
        <taxon>Eukaryota</taxon>
        <taxon>Fungi</taxon>
        <taxon>Dikarya</taxon>
        <taxon>Basidiomycota</taxon>
        <taxon>Pucciniomycotina</taxon>
        <taxon>Pucciniomycetes</taxon>
        <taxon>Pucciniales</taxon>
        <taxon>Phakopsoraceae</taxon>
        <taxon>Phakopsora</taxon>
    </lineage>
</organism>
<gene>
    <name evidence="8" type="ORF">PPACK8108_LOCUS26135</name>
</gene>
<keyword evidence="6" id="KW-0460">Magnesium</keyword>
<evidence type="ECO:0000256" key="2">
    <source>
        <dbReference type="ARBA" id="ARBA00022553"/>
    </source>
</evidence>
<evidence type="ECO:0000313" key="8">
    <source>
        <dbReference type="EMBL" id="CAH7690706.1"/>
    </source>
</evidence>
<evidence type="ECO:0000313" key="9">
    <source>
        <dbReference type="Proteomes" id="UP001153365"/>
    </source>
</evidence>
<dbReference type="GO" id="GO:0006874">
    <property type="term" value="P:intracellular calcium ion homeostasis"/>
    <property type="evidence" value="ECO:0007669"/>
    <property type="project" value="TreeGrafter"/>
</dbReference>
<evidence type="ECO:0000256" key="4">
    <source>
        <dbReference type="ARBA" id="ARBA00022741"/>
    </source>
</evidence>
<dbReference type="AlphaFoldDB" id="A0AAV0BYQ6"/>
<dbReference type="GO" id="GO:0005524">
    <property type="term" value="F:ATP binding"/>
    <property type="evidence" value="ECO:0007669"/>
    <property type="project" value="UniProtKB-KW"/>
</dbReference>
<dbReference type="GO" id="GO:0016020">
    <property type="term" value="C:membrane"/>
    <property type="evidence" value="ECO:0007669"/>
    <property type="project" value="UniProtKB-SubCell"/>
</dbReference>
<sequence>MGCDDAGTSIGQNDFALEIHGNETIKHVCTNIMNIIMLYKGIIFARISPYEKQELVEHLQKIYYTVDFCGNVGNECEVLKGADVGLLLSNVEATVVAPFTS</sequence>
<dbReference type="Proteomes" id="UP001153365">
    <property type="component" value="Unassembled WGS sequence"/>
</dbReference>